<dbReference type="InterPro" id="IPR011042">
    <property type="entry name" value="6-blade_b-propeller_TolB-like"/>
</dbReference>
<dbReference type="RefSeq" id="WP_267676412.1">
    <property type="nucleotide sequence ID" value="NZ_CP113088.1"/>
</dbReference>
<dbReference type="InterPro" id="IPR036116">
    <property type="entry name" value="FN3_sf"/>
</dbReference>
<keyword evidence="2" id="KW-1185">Reference proteome</keyword>
<dbReference type="InterPro" id="IPR013783">
    <property type="entry name" value="Ig-like_fold"/>
</dbReference>
<proteinExistence type="predicted"/>
<sequence>MGGVRSDSNDELSYVLELRNGNTNEIELYETAQDTFYLATNLQLSTTYFWQVKVSDGINDEVVSSVSQFTTITDPENPLYFVREENGNSVIYSGKESFDDGATTVIDVDVLKLTSENNNSFRPRGSSLLNKVAYLRSVGGSTHLFVMNSDGSNKRQVTSAIPVSGFRAEHLDFCWAQNASKLYYPNFDKLYQINIDGSGVSQIYQTTDGSFVSEVQETLFDTDLLLLKTNTFDGYNARIFTFRLSTGVEETVVAENFSGALGGIDITANGNQIVYTRDISGSENVDYRQFQSRIFIFDVLSLTSTQLPTNVILGDNDLDVKYSPDEGSVIFTRVSNAPLATPSVFTYQFGAVTEESLQFSEGSMPIGIKKVGLHQ</sequence>
<dbReference type="SUPFAM" id="SSF69304">
    <property type="entry name" value="Tricorn protease N-terminal domain"/>
    <property type="match status" value="1"/>
</dbReference>
<evidence type="ECO:0000313" key="1">
    <source>
        <dbReference type="EMBL" id="WAC01814.1"/>
    </source>
</evidence>
<organism evidence="1 2">
    <name type="scientific">Lacinutrix neustonica</name>
    <dbReference type="NCBI Taxonomy" id="2980107"/>
    <lineage>
        <taxon>Bacteria</taxon>
        <taxon>Pseudomonadati</taxon>
        <taxon>Bacteroidota</taxon>
        <taxon>Flavobacteriia</taxon>
        <taxon>Flavobacteriales</taxon>
        <taxon>Flavobacteriaceae</taxon>
        <taxon>Lacinutrix</taxon>
    </lineage>
</organism>
<gene>
    <name evidence="1" type="ORF">N7U66_18315</name>
</gene>
<dbReference type="EMBL" id="CP113088">
    <property type="protein sequence ID" value="WAC01814.1"/>
    <property type="molecule type" value="Genomic_DNA"/>
</dbReference>
<evidence type="ECO:0008006" key="3">
    <source>
        <dbReference type="Google" id="ProtNLM"/>
    </source>
</evidence>
<dbReference type="SUPFAM" id="SSF49265">
    <property type="entry name" value="Fibronectin type III"/>
    <property type="match status" value="1"/>
</dbReference>
<evidence type="ECO:0000313" key="2">
    <source>
        <dbReference type="Proteomes" id="UP001164705"/>
    </source>
</evidence>
<dbReference type="Proteomes" id="UP001164705">
    <property type="component" value="Chromosome"/>
</dbReference>
<reference evidence="1" key="1">
    <citation type="submission" date="2022-11" db="EMBL/GenBank/DDBJ databases">
        <title>Lacinutrix neustonica HL-RS19T sp. nov., isolated from the surface microlayer sample of brackish Lake Shihwa.</title>
        <authorList>
            <person name="Choi J.Y."/>
            <person name="Hwang C.Y."/>
        </authorList>
    </citation>
    <scope>NUCLEOTIDE SEQUENCE</scope>
    <source>
        <strain evidence="1">HL-RS19</strain>
    </source>
</reference>
<accession>A0A9E8MWZ5</accession>
<dbReference type="KEGG" id="lnu:N7U66_18315"/>
<dbReference type="Gene3D" id="2.60.40.10">
    <property type="entry name" value="Immunoglobulins"/>
    <property type="match status" value="1"/>
</dbReference>
<name>A0A9E8MWZ5_9FLAO</name>
<dbReference type="AlphaFoldDB" id="A0A9E8MWZ5"/>
<dbReference type="Gene3D" id="2.120.10.30">
    <property type="entry name" value="TolB, C-terminal domain"/>
    <property type="match status" value="1"/>
</dbReference>
<protein>
    <recommendedName>
        <fullName evidence="3">Fibronectin type-III domain-containing protein</fullName>
    </recommendedName>
</protein>